<reference evidence="1" key="1">
    <citation type="submission" date="2021-01" db="EMBL/GenBank/DDBJ databases">
        <title>Fulvivirga kasyanovii gen. nov., sp nov., a novel member of the phylum Bacteroidetes isolated from seawater in a mussel farm.</title>
        <authorList>
            <person name="Zhao L.-H."/>
            <person name="Wang Z.-J."/>
        </authorList>
    </citation>
    <scope>NUCLEOTIDE SEQUENCE</scope>
    <source>
        <strain evidence="1">29W222</strain>
    </source>
</reference>
<protein>
    <submittedName>
        <fullName evidence="1">Uncharacterized protein</fullName>
    </submittedName>
</protein>
<accession>A0A937G407</accession>
<sequence>MSNSIITNPGTVGAGDIQFFDSIQPPLKTDDYTLKAKQTIENVVDSGDDPKYEAIKKLTIDGPRFVLKPSSIHSLFPPANQEGNYANFLPNIVFSDFSLPWSRAIDPDQTTENEDTPWMGLLTLYEAEYKETSSTRKISTPQTVSTSELVNPGEGILPPNLGAGFTGNEDDKVTVVDIDLKYFQAIAPKLEELRYLSHARAVNTDGKVILNMDADGCFSLCIGNRVPGAGQKNMALLVSFEGHQDHLNGATITGNYTKIRLVHLGSWEFTATVFDKEFLNMMEALCLPGNGGSSLIQMSINQATEQNATAKEALKIGYVALQNQMRVGENATSWYRGPLVPSPTKRESSQPQSNGNYGPYIYSDHAMHYDPETGIFNHAYSAAWQIGRLLALSDASFAQGIFNWRADYLKSIVNQAKQKKTLAAAASIQVADIGPSPLNLHSATRSFFTDAFKKVDWDKLKTRKQKMLIDRFPGIFTDEEKKTIEENDEDPLLTLHQKIKQ</sequence>
<comment type="caution">
    <text evidence="1">The sequence shown here is derived from an EMBL/GenBank/DDBJ whole genome shotgun (WGS) entry which is preliminary data.</text>
</comment>
<dbReference type="AlphaFoldDB" id="A0A937G407"/>
<evidence type="ECO:0000313" key="1">
    <source>
        <dbReference type="EMBL" id="MBL6449580.1"/>
    </source>
</evidence>
<dbReference type="RefSeq" id="WP_202859128.1">
    <property type="nucleotide sequence ID" value="NZ_JAEUGD010000067.1"/>
</dbReference>
<dbReference type="EMBL" id="JAEUGD010000067">
    <property type="protein sequence ID" value="MBL6449580.1"/>
    <property type="molecule type" value="Genomic_DNA"/>
</dbReference>
<organism evidence="1 2">
    <name type="scientific">Fulvivirga marina</name>
    <dbReference type="NCBI Taxonomy" id="2494733"/>
    <lineage>
        <taxon>Bacteria</taxon>
        <taxon>Pseudomonadati</taxon>
        <taxon>Bacteroidota</taxon>
        <taxon>Cytophagia</taxon>
        <taxon>Cytophagales</taxon>
        <taxon>Fulvivirgaceae</taxon>
        <taxon>Fulvivirga</taxon>
    </lineage>
</organism>
<name>A0A937G407_9BACT</name>
<evidence type="ECO:0000313" key="2">
    <source>
        <dbReference type="Proteomes" id="UP000614216"/>
    </source>
</evidence>
<proteinExistence type="predicted"/>
<keyword evidence="2" id="KW-1185">Reference proteome</keyword>
<gene>
    <name evidence="1" type="ORF">JMN32_24935</name>
</gene>
<dbReference type="Proteomes" id="UP000614216">
    <property type="component" value="Unassembled WGS sequence"/>
</dbReference>